<keyword evidence="1" id="KW-1133">Transmembrane helix</keyword>
<dbReference type="Proteomes" id="UP001336250">
    <property type="component" value="Unassembled WGS sequence"/>
</dbReference>
<dbReference type="AlphaFoldDB" id="A0AAW9QAE0"/>
<keyword evidence="1" id="KW-0472">Membrane</keyword>
<reference evidence="3 4" key="1">
    <citation type="submission" date="2024-02" db="EMBL/GenBank/DDBJ databases">
        <title>Genome sequence of Aquincola sp. MAHUQ-54.</title>
        <authorList>
            <person name="Huq M.A."/>
        </authorList>
    </citation>
    <scope>NUCLEOTIDE SEQUENCE [LARGE SCALE GENOMIC DNA]</scope>
    <source>
        <strain evidence="3 4">MAHUQ-54</strain>
    </source>
</reference>
<feature type="domain" description="DUF1468" evidence="2">
    <location>
        <begin position="12"/>
        <end position="148"/>
    </location>
</feature>
<gene>
    <name evidence="3" type="ORF">V4F39_05340</name>
</gene>
<feature type="transmembrane region" description="Helical" evidence="1">
    <location>
        <begin position="128"/>
        <end position="150"/>
    </location>
</feature>
<keyword evidence="1" id="KW-0812">Transmembrane</keyword>
<dbReference type="Pfam" id="PF07331">
    <property type="entry name" value="TctB"/>
    <property type="match status" value="1"/>
</dbReference>
<accession>A0AAW9QAE0</accession>
<dbReference type="RefSeq" id="WP_332288272.1">
    <property type="nucleotide sequence ID" value="NZ_JAZIBG010000017.1"/>
</dbReference>
<sequence length="156" mass="16716">MRPIRPTRPRDFWAGVMFLGIGAFFAIGALEYRFGASARPGPGYFPFGLGVLLALFGLVVIAQSIRARDRGERVGAFAWRPLLVTVVSILVFGAALPRLGMALTLPLLVTTISLAGDEFRWRDVALGAVVLTVGSWAIFILGLGLVIPVWPPALVG</sequence>
<dbReference type="InterPro" id="IPR009936">
    <property type="entry name" value="DUF1468"/>
</dbReference>
<evidence type="ECO:0000313" key="4">
    <source>
        <dbReference type="Proteomes" id="UP001336250"/>
    </source>
</evidence>
<feature type="transmembrane region" description="Helical" evidence="1">
    <location>
        <begin position="99"/>
        <end position="116"/>
    </location>
</feature>
<comment type="caution">
    <text evidence="3">The sequence shown here is derived from an EMBL/GenBank/DDBJ whole genome shotgun (WGS) entry which is preliminary data.</text>
</comment>
<name>A0AAW9QAE0_9BURK</name>
<feature type="transmembrane region" description="Helical" evidence="1">
    <location>
        <begin position="74"/>
        <end position="93"/>
    </location>
</feature>
<evidence type="ECO:0000256" key="1">
    <source>
        <dbReference type="SAM" id="Phobius"/>
    </source>
</evidence>
<evidence type="ECO:0000259" key="2">
    <source>
        <dbReference type="Pfam" id="PF07331"/>
    </source>
</evidence>
<evidence type="ECO:0000313" key="3">
    <source>
        <dbReference type="EMBL" id="MEF7613328.1"/>
    </source>
</evidence>
<feature type="transmembrane region" description="Helical" evidence="1">
    <location>
        <begin position="44"/>
        <end position="62"/>
    </location>
</feature>
<proteinExistence type="predicted"/>
<keyword evidence="4" id="KW-1185">Reference proteome</keyword>
<organism evidence="3 4">
    <name type="scientific">Aquincola agrisoli</name>
    <dbReference type="NCBI Taxonomy" id="3119538"/>
    <lineage>
        <taxon>Bacteria</taxon>
        <taxon>Pseudomonadati</taxon>
        <taxon>Pseudomonadota</taxon>
        <taxon>Betaproteobacteria</taxon>
        <taxon>Burkholderiales</taxon>
        <taxon>Sphaerotilaceae</taxon>
        <taxon>Aquincola</taxon>
    </lineage>
</organism>
<dbReference type="EMBL" id="JAZIBG010000017">
    <property type="protein sequence ID" value="MEF7613328.1"/>
    <property type="molecule type" value="Genomic_DNA"/>
</dbReference>
<protein>
    <submittedName>
        <fullName evidence="3">Tripartite tricarboxylate transporter TctB family protein</fullName>
    </submittedName>
</protein>
<feature type="transmembrane region" description="Helical" evidence="1">
    <location>
        <begin position="12"/>
        <end position="32"/>
    </location>
</feature>